<dbReference type="PANTHER" id="PTHR44688:SF16">
    <property type="entry name" value="DNA-BINDING TRANSCRIPTIONAL ACTIVATOR DEVR_DOSR"/>
    <property type="match status" value="1"/>
</dbReference>
<protein>
    <submittedName>
        <fullName evidence="5">LuxR family transcriptional regulator</fullName>
    </submittedName>
</protein>
<dbReference type="PROSITE" id="PS00622">
    <property type="entry name" value="HTH_LUXR_1"/>
    <property type="match status" value="1"/>
</dbReference>
<accession>A0A4Z0BEI7</accession>
<dbReference type="Gene3D" id="1.10.10.10">
    <property type="entry name" value="Winged helix-like DNA-binding domain superfamily/Winged helix DNA-binding domain"/>
    <property type="match status" value="1"/>
</dbReference>
<dbReference type="PANTHER" id="PTHR44688">
    <property type="entry name" value="DNA-BINDING TRANSCRIPTIONAL ACTIVATOR DEVR_DOSR"/>
    <property type="match status" value="1"/>
</dbReference>
<gene>
    <name evidence="5" type="ORF">EZ242_19130</name>
</gene>
<dbReference type="GO" id="GO:0003677">
    <property type="term" value="F:DNA binding"/>
    <property type="evidence" value="ECO:0007669"/>
    <property type="project" value="UniProtKB-KW"/>
</dbReference>
<dbReference type="InterPro" id="IPR016032">
    <property type="entry name" value="Sig_transdc_resp-reg_C-effctor"/>
</dbReference>
<organism evidence="5 6">
    <name type="scientific">Ramlibacter rhizophilus</name>
    <dbReference type="NCBI Taxonomy" id="1781167"/>
    <lineage>
        <taxon>Bacteria</taxon>
        <taxon>Pseudomonadati</taxon>
        <taxon>Pseudomonadota</taxon>
        <taxon>Betaproteobacteria</taxon>
        <taxon>Burkholderiales</taxon>
        <taxon>Comamonadaceae</taxon>
        <taxon>Ramlibacter</taxon>
    </lineage>
</organism>
<dbReference type="Proteomes" id="UP000297564">
    <property type="component" value="Unassembled WGS sequence"/>
</dbReference>
<dbReference type="SUPFAM" id="SSF46894">
    <property type="entry name" value="C-terminal effector domain of the bipartite response regulators"/>
    <property type="match status" value="1"/>
</dbReference>
<keyword evidence="6" id="KW-1185">Reference proteome</keyword>
<dbReference type="InterPro" id="IPR000792">
    <property type="entry name" value="Tscrpt_reg_LuxR_C"/>
</dbReference>
<comment type="caution">
    <text evidence="5">The sequence shown here is derived from an EMBL/GenBank/DDBJ whole genome shotgun (WGS) entry which is preliminary data.</text>
</comment>
<keyword evidence="2" id="KW-0238">DNA-binding</keyword>
<evidence type="ECO:0000313" key="6">
    <source>
        <dbReference type="Proteomes" id="UP000297564"/>
    </source>
</evidence>
<dbReference type="PROSITE" id="PS50043">
    <property type="entry name" value="HTH_LUXR_2"/>
    <property type="match status" value="1"/>
</dbReference>
<evidence type="ECO:0000313" key="5">
    <source>
        <dbReference type="EMBL" id="TFY96799.1"/>
    </source>
</evidence>
<dbReference type="AlphaFoldDB" id="A0A4Z0BEI7"/>
<dbReference type="OrthoDB" id="7009766at2"/>
<dbReference type="GO" id="GO:0006355">
    <property type="term" value="P:regulation of DNA-templated transcription"/>
    <property type="evidence" value="ECO:0007669"/>
    <property type="project" value="InterPro"/>
</dbReference>
<evidence type="ECO:0000259" key="4">
    <source>
        <dbReference type="PROSITE" id="PS50043"/>
    </source>
</evidence>
<evidence type="ECO:0000256" key="2">
    <source>
        <dbReference type="ARBA" id="ARBA00023125"/>
    </source>
</evidence>
<dbReference type="EMBL" id="SMLL01000008">
    <property type="protein sequence ID" value="TFY96799.1"/>
    <property type="molecule type" value="Genomic_DNA"/>
</dbReference>
<dbReference type="SMART" id="SM00421">
    <property type="entry name" value="HTH_LUXR"/>
    <property type="match status" value="1"/>
</dbReference>
<dbReference type="RefSeq" id="WP_135286810.1">
    <property type="nucleotide sequence ID" value="NZ_SMLL01000008.1"/>
</dbReference>
<evidence type="ECO:0000256" key="3">
    <source>
        <dbReference type="ARBA" id="ARBA00023163"/>
    </source>
</evidence>
<name>A0A4Z0BEI7_9BURK</name>
<proteinExistence type="predicted"/>
<feature type="domain" description="HTH luxR-type" evidence="4">
    <location>
        <begin position="208"/>
        <end position="274"/>
    </location>
</feature>
<keyword evidence="1" id="KW-0805">Transcription regulation</keyword>
<keyword evidence="3" id="KW-0804">Transcription</keyword>
<dbReference type="Pfam" id="PF00196">
    <property type="entry name" value="GerE"/>
    <property type="match status" value="1"/>
</dbReference>
<evidence type="ECO:0000256" key="1">
    <source>
        <dbReference type="ARBA" id="ARBA00023015"/>
    </source>
</evidence>
<reference evidence="5 6" key="1">
    <citation type="submission" date="2019-03" db="EMBL/GenBank/DDBJ databases">
        <title>Ramlibacter rhizophilus CCTCC AB2015357, whole genome shotgun sequence.</title>
        <authorList>
            <person name="Zhang X."/>
            <person name="Feng G."/>
            <person name="Zhu H."/>
        </authorList>
    </citation>
    <scope>NUCLEOTIDE SEQUENCE [LARGE SCALE GENOMIC DNA]</scope>
    <source>
        <strain evidence="5 6">CCTCC AB2015357</strain>
    </source>
</reference>
<dbReference type="InterPro" id="IPR036388">
    <property type="entry name" value="WH-like_DNA-bd_sf"/>
</dbReference>
<sequence length="274" mass="30120">MQTWHLDPAPTAQPLSAQAVGLLLDAPDRPQPAAALMAFVDSVVPVDYLSLVEYRSARREAVAAPELVEGHARPGMANVTPECFATYRERFWREDAGTQLAQRVDQPRGMAALHVVAEEIHSESWRRDIYERARLRSRLSFFYAPVPGARFAINLYRDVARGDFQPAEIERLLGVAPLLARTHRNVLGGAAARPSHGPQAVAWAESALQRQLPELSPRERAVCARIACGMSADGIACELDIAPSSVLTLRKRAYAKLSARGMHGGRMQLATLVR</sequence>